<evidence type="ECO:0000313" key="2">
    <source>
        <dbReference type="Proteomes" id="UP000241247"/>
    </source>
</evidence>
<protein>
    <recommendedName>
        <fullName evidence="3">GIY-YIG domain-containing protein</fullName>
    </recommendedName>
</protein>
<organism evidence="1 2">
    <name type="scientific">Mycoplana dimorpha</name>
    <dbReference type="NCBI Taxonomy" id="28320"/>
    <lineage>
        <taxon>Bacteria</taxon>
        <taxon>Pseudomonadati</taxon>
        <taxon>Pseudomonadota</taxon>
        <taxon>Alphaproteobacteria</taxon>
        <taxon>Hyphomicrobiales</taxon>
        <taxon>Rhizobiaceae</taxon>
        <taxon>Mycoplana</taxon>
    </lineage>
</organism>
<sequence length="151" mass="17096">MILGRCGPLPLQSYPLYFVTTKIDEGPETIVYIGKTSSRSKRFSGGHTAISKLHHPKFSSAEKRLYLGCVTFMDKATEYVPLEMIQPLAAAENLLADLEMQLIYHFQPELNTSGKKRRLSKVEQLIHIQGLDSWKKDNFLYPGDNYASDVT</sequence>
<dbReference type="Proteomes" id="UP000241247">
    <property type="component" value="Unassembled WGS sequence"/>
</dbReference>
<accession>A0A2T5ANT8</accession>
<reference evidence="1 2" key="1">
    <citation type="submission" date="2018-04" db="EMBL/GenBank/DDBJ databases">
        <title>Genomic Encyclopedia of Type Strains, Phase IV (KMG-IV): sequencing the most valuable type-strain genomes for metagenomic binning, comparative biology and taxonomic classification.</title>
        <authorList>
            <person name="Goeker M."/>
        </authorList>
    </citation>
    <scope>NUCLEOTIDE SEQUENCE [LARGE SCALE GENOMIC DNA]</scope>
    <source>
        <strain evidence="1 2">DSM 7138</strain>
    </source>
</reference>
<evidence type="ECO:0000313" key="1">
    <source>
        <dbReference type="EMBL" id="PTM88402.1"/>
    </source>
</evidence>
<dbReference type="EMBL" id="PZZZ01000012">
    <property type="protein sequence ID" value="PTM88402.1"/>
    <property type="molecule type" value="Genomic_DNA"/>
</dbReference>
<dbReference type="AlphaFoldDB" id="A0A2T5ANT8"/>
<name>A0A2T5ANT8_MYCDI</name>
<gene>
    <name evidence="1" type="ORF">C7449_11235</name>
</gene>
<comment type="caution">
    <text evidence="1">The sequence shown here is derived from an EMBL/GenBank/DDBJ whole genome shotgun (WGS) entry which is preliminary data.</text>
</comment>
<proteinExistence type="predicted"/>
<evidence type="ECO:0008006" key="3">
    <source>
        <dbReference type="Google" id="ProtNLM"/>
    </source>
</evidence>
<keyword evidence="2" id="KW-1185">Reference proteome</keyword>